<dbReference type="OrthoDB" id="4669781at2759"/>
<sequence length="366" mass="40624">MDAEPWGPKSVDVAEVGLSLICPFDLSEVDQPPKTLQELRGHLEIETYSIKICGREQGKRERFSEQNTKTVQPKDLENTLVEVLESFREKLATMVKAKGSLTVPPLVLVGFDLAFELRSLSASYPKIADCFTSWVDLQELVKEAAQLDKSPSLRDSLTALGFGTVSTDVGSLWKKHSAGKDTVRIAAVLASLSLRKAEREVLPITFTWRRKWSPAKQHMQYRGTGKLFRNGPPKPAELFPFTAKLSLCGGSLSSGRVEASDIMKLFAQHNPTAVGSCCRDGSMTAFVSMPSFDALEQFVASMDGALCEAYEGTWNVVSIFDPTVTQARTAEELEELYKEKLQATTVAKREQRLKKRLEQGREDARL</sequence>
<dbReference type="Proteomes" id="UP000030106">
    <property type="component" value="Unassembled WGS sequence"/>
</dbReference>
<comment type="caution">
    <text evidence="1">The sequence shown here is derived from an EMBL/GenBank/DDBJ whole genome shotgun (WGS) entry which is preliminary data.</text>
</comment>
<dbReference type="HOGENOM" id="CLU_041301_0_0_1"/>
<organism evidence="1 2">
    <name type="scientific">Beauveria bassiana D1-5</name>
    <dbReference type="NCBI Taxonomy" id="1245745"/>
    <lineage>
        <taxon>Eukaryota</taxon>
        <taxon>Fungi</taxon>
        <taxon>Dikarya</taxon>
        <taxon>Ascomycota</taxon>
        <taxon>Pezizomycotina</taxon>
        <taxon>Sordariomycetes</taxon>
        <taxon>Hypocreomycetidae</taxon>
        <taxon>Hypocreales</taxon>
        <taxon>Cordycipitaceae</taxon>
        <taxon>Beauveria</taxon>
    </lineage>
</organism>
<accession>A0A0A2VR71</accession>
<evidence type="ECO:0000313" key="1">
    <source>
        <dbReference type="EMBL" id="KGQ10093.1"/>
    </source>
</evidence>
<dbReference type="EMBL" id="ANFO01000362">
    <property type="protein sequence ID" value="KGQ10093.1"/>
    <property type="molecule type" value="Genomic_DNA"/>
</dbReference>
<evidence type="ECO:0000313" key="2">
    <source>
        <dbReference type="Proteomes" id="UP000030106"/>
    </source>
</evidence>
<proteinExistence type="predicted"/>
<dbReference type="AlphaFoldDB" id="A0A0A2VR71"/>
<protein>
    <submittedName>
        <fullName evidence="1">Uncharacterized protein</fullName>
    </submittedName>
</protein>
<name>A0A0A2VR71_BEABA</name>
<reference evidence="1 2" key="1">
    <citation type="submission" date="2012-10" db="EMBL/GenBank/DDBJ databases">
        <title>Genome sequencing and analysis of entomopathogenic fungi Beauveria bassiana D1-5.</title>
        <authorList>
            <person name="Li Q."/>
            <person name="Wang L."/>
            <person name="Zhang Z."/>
            <person name="Wang Q."/>
            <person name="Ren J."/>
            <person name="Wang M."/>
            <person name="Xu W."/>
            <person name="Wang J."/>
            <person name="Lu Y."/>
            <person name="Du Q."/>
            <person name="Sun Z."/>
        </authorList>
    </citation>
    <scope>NUCLEOTIDE SEQUENCE [LARGE SCALE GENOMIC DNA]</scope>
    <source>
        <strain evidence="1 2">D1-5</strain>
    </source>
</reference>
<gene>
    <name evidence="1" type="ORF">BBAD15_g4560</name>
</gene>